<organism evidence="1">
    <name type="scientific">Eremomyces bilateralis CBS 781.70</name>
    <dbReference type="NCBI Taxonomy" id="1392243"/>
    <lineage>
        <taxon>Eukaryota</taxon>
        <taxon>Fungi</taxon>
        <taxon>Dikarya</taxon>
        <taxon>Ascomycota</taxon>
        <taxon>Pezizomycotina</taxon>
        <taxon>Dothideomycetes</taxon>
        <taxon>Dothideomycetes incertae sedis</taxon>
        <taxon>Eremomycetales</taxon>
        <taxon>Eremomycetaceae</taxon>
        <taxon>Eremomyces</taxon>
    </lineage>
</organism>
<evidence type="ECO:0000313" key="1">
    <source>
        <dbReference type="EMBL" id="KAF1815498.1"/>
    </source>
</evidence>
<accession>A0A6G1GBM6</accession>
<dbReference type="GeneID" id="54414796"/>
<keyword evidence="2" id="KW-1185">Reference proteome</keyword>
<dbReference type="Proteomes" id="UP000504638">
    <property type="component" value="Unplaced"/>
</dbReference>
<reference evidence="3" key="2">
    <citation type="submission" date="2020-04" db="EMBL/GenBank/DDBJ databases">
        <authorList>
            <consortium name="NCBI Genome Project"/>
        </authorList>
    </citation>
    <scope>NUCLEOTIDE SEQUENCE</scope>
    <source>
        <strain evidence="3">CBS 781.70</strain>
    </source>
</reference>
<reference evidence="1 3" key="1">
    <citation type="submission" date="2020-01" db="EMBL/GenBank/DDBJ databases">
        <authorList>
            <consortium name="DOE Joint Genome Institute"/>
            <person name="Haridas S."/>
            <person name="Albert R."/>
            <person name="Binder M."/>
            <person name="Bloem J."/>
            <person name="Labutti K."/>
            <person name="Salamov A."/>
            <person name="Andreopoulos B."/>
            <person name="Baker S.E."/>
            <person name="Barry K."/>
            <person name="Bills G."/>
            <person name="Bluhm B.H."/>
            <person name="Cannon C."/>
            <person name="Castanera R."/>
            <person name="Culley D.E."/>
            <person name="Daum C."/>
            <person name="Ezra D."/>
            <person name="Gonzalez J.B."/>
            <person name="Henrissat B."/>
            <person name="Kuo A."/>
            <person name="Liang C."/>
            <person name="Lipzen A."/>
            <person name="Lutzoni F."/>
            <person name="Magnuson J."/>
            <person name="Mondo S."/>
            <person name="Nolan M."/>
            <person name="Ohm R."/>
            <person name="Pangilinan J."/>
            <person name="Park H.-J."/>
            <person name="Ramirez L."/>
            <person name="Alfaro M."/>
            <person name="Sun H."/>
            <person name="Tritt A."/>
            <person name="Yoshinaga Y."/>
            <person name="Zwiers L.-H."/>
            <person name="Turgeon B.G."/>
            <person name="Goodwin S.B."/>
            <person name="Spatafora J.W."/>
            <person name="Crous P.W."/>
            <person name="Grigoriev I.V."/>
        </authorList>
    </citation>
    <scope>NUCLEOTIDE SEQUENCE</scope>
    <source>
        <strain evidence="1 3">CBS 781.70</strain>
    </source>
</reference>
<evidence type="ECO:0000313" key="2">
    <source>
        <dbReference type="Proteomes" id="UP000504638"/>
    </source>
</evidence>
<dbReference type="RefSeq" id="XP_033537129.1">
    <property type="nucleotide sequence ID" value="XM_033674226.1"/>
</dbReference>
<dbReference type="OrthoDB" id="3029470at2759"/>
<name>A0A6G1GBM6_9PEZI</name>
<protein>
    <submittedName>
        <fullName evidence="1 3">Uncharacterized protein</fullName>
    </submittedName>
</protein>
<reference evidence="3" key="3">
    <citation type="submission" date="2025-04" db="UniProtKB">
        <authorList>
            <consortium name="RefSeq"/>
        </authorList>
    </citation>
    <scope>IDENTIFICATION</scope>
    <source>
        <strain evidence="3">CBS 781.70</strain>
    </source>
</reference>
<sequence length="199" mass="22520">MPGYTVESRRENPLPTNILDQYTLSPFTKAFLSRARLPSFKYVAPGVTHFTLDFFYAVYSSELRDSPRLPPHEDPDLNEVATLIPPAECSIPYPAGPDSADSEGFARFTVARRAGLYTTPDAYCADGVKLVDSVGSSREILRYRPPHCPWGPNRYPRLADILQKWAELVQNKVWVVDHDGVKTSIDWFLENDVTLEWSL</sequence>
<gene>
    <name evidence="1 3" type="ORF">P152DRAFT_187095</name>
</gene>
<proteinExistence type="predicted"/>
<dbReference type="EMBL" id="ML975151">
    <property type="protein sequence ID" value="KAF1815498.1"/>
    <property type="molecule type" value="Genomic_DNA"/>
</dbReference>
<dbReference type="AlphaFoldDB" id="A0A6G1GBM6"/>
<evidence type="ECO:0000313" key="3">
    <source>
        <dbReference type="RefSeq" id="XP_033537129.1"/>
    </source>
</evidence>